<evidence type="ECO:0000256" key="1">
    <source>
        <dbReference type="SAM" id="Phobius"/>
    </source>
</evidence>
<dbReference type="RefSeq" id="WP_034527073.1">
    <property type="nucleotide sequence ID" value="NZ_JGZP01000008.1"/>
</dbReference>
<keyword evidence="1" id="KW-0472">Membrane</keyword>
<dbReference type="AlphaFoldDB" id="A0A087DT34"/>
<evidence type="ECO:0000313" key="2">
    <source>
        <dbReference type="EMBL" id="KFI98684.1"/>
    </source>
</evidence>
<feature type="transmembrane region" description="Helical" evidence="1">
    <location>
        <begin position="27"/>
        <end position="45"/>
    </location>
</feature>
<dbReference type="STRING" id="762211.BSTEL_1636"/>
<dbReference type="EMBL" id="JGZP01000008">
    <property type="protein sequence ID" value="KFI98684.1"/>
    <property type="molecule type" value="Genomic_DNA"/>
</dbReference>
<keyword evidence="3" id="KW-1185">Reference proteome</keyword>
<reference evidence="2 3" key="1">
    <citation type="submission" date="2014-03" db="EMBL/GenBank/DDBJ databases">
        <title>Genomics of Bifidobacteria.</title>
        <authorList>
            <person name="Ventura M."/>
            <person name="Milani C."/>
            <person name="Lugli G.A."/>
        </authorList>
    </citation>
    <scope>NUCLEOTIDE SEQUENCE [LARGE SCALE GENOMIC DNA]</scope>
    <source>
        <strain evidence="2 3">DSM 23968</strain>
    </source>
</reference>
<gene>
    <name evidence="2" type="ORF">BSTEL_1636</name>
</gene>
<name>A0A087DT34_9BIFI</name>
<comment type="caution">
    <text evidence="2">The sequence shown here is derived from an EMBL/GenBank/DDBJ whole genome shotgun (WGS) entry which is preliminary data.</text>
</comment>
<protein>
    <submittedName>
        <fullName evidence="2">Uncharacterized protein</fullName>
    </submittedName>
</protein>
<sequence length="212" mass="23200">MASDWITGDSKTAASIWRKMKSTSTPVWLALLIMGLVIAWLIGGLPWPPAFLWALRVLVVIVIPVVGMGIRMWHESTSIPVPEGLTGVRANLLPYSPVTVDVGKGNADPTLTTASTVMWTNAGRSGFQWPVRDGEGRLLLAAFKVEGPRIRIAETKPIDADTVRRVEANPARFQAKFGRPDVITAKDGAWMRFDHAHAGRTKRPVKRAGSKK</sequence>
<feature type="transmembrane region" description="Helical" evidence="1">
    <location>
        <begin position="51"/>
        <end position="70"/>
    </location>
</feature>
<evidence type="ECO:0000313" key="3">
    <source>
        <dbReference type="Proteomes" id="UP000029004"/>
    </source>
</evidence>
<keyword evidence="1" id="KW-0812">Transmembrane</keyword>
<accession>A0A087DT34</accession>
<organism evidence="2 3">
    <name type="scientific">Bifidobacterium stellenboschense</name>
    <dbReference type="NCBI Taxonomy" id="762211"/>
    <lineage>
        <taxon>Bacteria</taxon>
        <taxon>Bacillati</taxon>
        <taxon>Actinomycetota</taxon>
        <taxon>Actinomycetes</taxon>
        <taxon>Bifidobacteriales</taxon>
        <taxon>Bifidobacteriaceae</taxon>
        <taxon>Bifidobacterium</taxon>
    </lineage>
</organism>
<proteinExistence type="predicted"/>
<keyword evidence="1" id="KW-1133">Transmembrane helix</keyword>
<dbReference type="Proteomes" id="UP000029004">
    <property type="component" value="Unassembled WGS sequence"/>
</dbReference>